<organism evidence="1 2">
    <name type="scientific">Salmonella enterica subsp. arizonae</name>
    <dbReference type="NCBI Taxonomy" id="59203"/>
    <lineage>
        <taxon>Bacteria</taxon>
        <taxon>Pseudomonadati</taxon>
        <taxon>Pseudomonadota</taxon>
        <taxon>Gammaproteobacteria</taxon>
        <taxon>Enterobacterales</taxon>
        <taxon>Enterobacteriaceae</taxon>
        <taxon>Salmonella</taxon>
    </lineage>
</organism>
<sequence length="30" mass="3377">MSADVEGLSFVRDGMPVTFDWKGYDHFATP</sequence>
<accession>A0A2X4TK95</accession>
<gene>
    <name evidence="1" type="primary">thiL_1</name>
    <name evidence="1" type="ORF">NCTC7307_04170</name>
</gene>
<dbReference type="EC" id="2.7.4.16" evidence="1"/>
<dbReference type="EMBL" id="LS483466">
    <property type="protein sequence ID" value="SQI26799.1"/>
    <property type="molecule type" value="Genomic_DNA"/>
</dbReference>
<reference evidence="1 2" key="1">
    <citation type="submission" date="2018-06" db="EMBL/GenBank/DDBJ databases">
        <authorList>
            <consortium name="Pathogen Informatics"/>
            <person name="Doyle S."/>
        </authorList>
    </citation>
    <scope>NUCLEOTIDE SEQUENCE [LARGE SCALE GENOMIC DNA]</scope>
    <source>
        <strain evidence="1 2">NCTC7307</strain>
    </source>
</reference>
<dbReference type="AlphaFoldDB" id="A0A2X4TK95"/>
<keyword evidence="1" id="KW-0808">Transferase</keyword>
<keyword evidence="2" id="KW-1185">Reference proteome</keyword>
<proteinExistence type="predicted"/>
<evidence type="ECO:0000313" key="2">
    <source>
        <dbReference type="Proteomes" id="UP000248731"/>
    </source>
</evidence>
<name>A0A2X4TK95_SALER</name>
<dbReference type="Proteomes" id="UP000248731">
    <property type="component" value="Chromosome 1"/>
</dbReference>
<keyword evidence="1" id="KW-0418">Kinase</keyword>
<dbReference type="GO" id="GO:0009030">
    <property type="term" value="F:thiamine-phosphate kinase activity"/>
    <property type="evidence" value="ECO:0007669"/>
    <property type="project" value="UniProtKB-EC"/>
</dbReference>
<evidence type="ECO:0000313" key="1">
    <source>
        <dbReference type="EMBL" id="SQI26799.1"/>
    </source>
</evidence>
<protein>
    <submittedName>
        <fullName evidence="1">Thiamine monophosphate kinase</fullName>
        <ecNumber evidence="1">2.7.4.16</ecNumber>
    </submittedName>
</protein>